<dbReference type="Proteomes" id="UP000824540">
    <property type="component" value="Unassembled WGS sequence"/>
</dbReference>
<feature type="signal peptide" evidence="1">
    <location>
        <begin position="1"/>
        <end position="18"/>
    </location>
</feature>
<evidence type="ECO:0000313" key="2">
    <source>
        <dbReference type="EMBL" id="KAG9336156.1"/>
    </source>
</evidence>
<gene>
    <name evidence="2" type="ORF">JZ751_002503</name>
</gene>
<protein>
    <recommendedName>
        <fullName evidence="4">Secreted protein</fullName>
    </recommendedName>
</protein>
<comment type="caution">
    <text evidence="2">The sequence shown here is derived from an EMBL/GenBank/DDBJ whole genome shotgun (WGS) entry which is preliminary data.</text>
</comment>
<evidence type="ECO:0000313" key="3">
    <source>
        <dbReference type="Proteomes" id="UP000824540"/>
    </source>
</evidence>
<proteinExistence type="predicted"/>
<dbReference type="EMBL" id="JAFBMS010000102">
    <property type="protein sequence ID" value="KAG9336156.1"/>
    <property type="molecule type" value="Genomic_DNA"/>
</dbReference>
<feature type="chain" id="PRO_5035843440" description="Secreted protein" evidence="1">
    <location>
        <begin position="19"/>
        <end position="69"/>
    </location>
</feature>
<keyword evidence="3" id="KW-1185">Reference proteome</keyword>
<keyword evidence="1" id="KW-0732">Signal</keyword>
<evidence type="ECO:0000256" key="1">
    <source>
        <dbReference type="SAM" id="SignalP"/>
    </source>
</evidence>
<sequence>MQNVIILHHLKFALWVCGWQQCTRLAARLSDHFMYIYRHKSCIELHVITQIINVDHSQKKTAEIQHPTL</sequence>
<name>A0A8T2N899_9TELE</name>
<dbReference type="AlphaFoldDB" id="A0A8T2N899"/>
<organism evidence="2 3">
    <name type="scientific">Albula glossodonta</name>
    <name type="common">roundjaw bonefish</name>
    <dbReference type="NCBI Taxonomy" id="121402"/>
    <lineage>
        <taxon>Eukaryota</taxon>
        <taxon>Metazoa</taxon>
        <taxon>Chordata</taxon>
        <taxon>Craniata</taxon>
        <taxon>Vertebrata</taxon>
        <taxon>Euteleostomi</taxon>
        <taxon>Actinopterygii</taxon>
        <taxon>Neopterygii</taxon>
        <taxon>Teleostei</taxon>
        <taxon>Albuliformes</taxon>
        <taxon>Albulidae</taxon>
        <taxon>Albula</taxon>
    </lineage>
</organism>
<accession>A0A8T2N899</accession>
<reference evidence="2" key="1">
    <citation type="thesis" date="2021" institute="BYU ScholarsArchive" country="Provo, UT, USA">
        <title>Applications of and Algorithms for Genome Assembly and Genomic Analyses with an Emphasis on Marine Teleosts.</title>
        <authorList>
            <person name="Pickett B.D."/>
        </authorList>
    </citation>
    <scope>NUCLEOTIDE SEQUENCE</scope>
    <source>
        <strain evidence="2">HI-2016</strain>
    </source>
</reference>
<evidence type="ECO:0008006" key="4">
    <source>
        <dbReference type="Google" id="ProtNLM"/>
    </source>
</evidence>